<gene>
    <name evidence="1" type="ORF">B381_01729</name>
</gene>
<dbReference type="Proteomes" id="UP000011700">
    <property type="component" value="Unassembled WGS sequence"/>
</dbReference>
<dbReference type="InterPro" id="IPR018777">
    <property type="entry name" value="Replication_initiator_prot_A"/>
</dbReference>
<name>M2UTC3_STUST</name>
<dbReference type="PATRIC" id="fig|1212548.4.peg.328"/>
<organism evidence="1 2">
    <name type="scientific">Stutzerimonas stutzeri NF13</name>
    <dbReference type="NCBI Taxonomy" id="1212548"/>
    <lineage>
        <taxon>Bacteria</taxon>
        <taxon>Pseudomonadati</taxon>
        <taxon>Pseudomonadota</taxon>
        <taxon>Gammaproteobacteria</taxon>
        <taxon>Pseudomonadales</taxon>
        <taxon>Pseudomonadaceae</taxon>
        <taxon>Stutzerimonas</taxon>
    </lineage>
</organism>
<dbReference type="Pfam" id="PF10134">
    <property type="entry name" value="RPA"/>
    <property type="match status" value="1"/>
</dbReference>
<comment type="caution">
    <text evidence="1">The sequence shown here is derived from an EMBL/GenBank/DDBJ whole genome shotgun (WGS) entry which is preliminary data.</text>
</comment>
<evidence type="ECO:0000313" key="2">
    <source>
        <dbReference type="Proteomes" id="UP000011700"/>
    </source>
</evidence>
<protein>
    <submittedName>
        <fullName evidence="1">Replication initiator and transcription repressor protein</fullName>
    </submittedName>
</protein>
<dbReference type="EMBL" id="AOBS01000011">
    <property type="protein sequence ID" value="EME01880.1"/>
    <property type="molecule type" value="Genomic_DNA"/>
</dbReference>
<dbReference type="eggNOG" id="COG5534">
    <property type="taxonomic scope" value="Bacteria"/>
</dbReference>
<evidence type="ECO:0000313" key="1">
    <source>
        <dbReference type="EMBL" id="EME01880.1"/>
    </source>
</evidence>
<dbReference type="AlphaFoldDB" id="M2UTC3"/>
<reference evidence="1 2" key="1">
    <citation type="journal article" date="2013" name="Genome Announc.">
        <title>Draft Genome of Pseudomonas stutzeri Strain NF13, a Nitrogen Fixer Isolated from the Galapagos Rift Hydrothermal Vent.</title>
        <authorList>
            <person name="Pena A."/>
            <person name="Busquets A."/>
            <person name="Gomila M."/>
            <person name="Mayol J."/>
            <person name="Bosch R."/>
            <person name="Nogales B."/>
            <person name="Garcia-Valdes E."/>
            <person name="Bennasar A."/>
            <person name="Lalucat J."/>
        </authorList>
    </citation>
    <scope>NUCLEOTIDE SEQUENCE [LARGE SCALE GENOMIC DNA]</scope>
    <source>
        <strain evidence="1 2">NF13</strain>
    </source>
</reference>
<accession>M2UTC3</accession>
<sequence>MSAKRTSPPVPAPLQLFRALPGDMAPRDAQDLMAHPFFALGKSRRTQPIDFRSGSVTVRVEGTLEHGIATIWDADILIWAASQLVEARDAAIPTSRLIRTTPYEILRFIGRGTSRHDYQRLKAALDRLQTTSVATSIRETSGRRLHRFSWVNEWKELAAIDGRPLGIELILPDWFYAGVLDRALVLTIDPAYFQLTGGIERWLYRLVRKHGGRQADGWQFDFRHLHRKSGSAARYSDFACDLRGLVARQSLPGYHLSTVRLSPATELLAFRPVPRSARG</sequence>
<dbReference type="RefSeq" id="WP_003298089.1">
    <property type="nucleotide sequence ID" value="NZ_AOBS01000011.1"/>
</dbReference>
<proteinExistence type="predicted"/>
<dbReference type="OrthoDB" id="581589at2"/>